<dbReference type="FunFam" id="1.10.10.10:FF:000005">
    <property type="entry name" value="Two-component system response regulator"/>
    <property type="match status" value="1"/>
</dbReference>
<dbReference type="InterPro" id="IPR039420">
    <property type="entry name" value="WalR-like"/>
</dbReference>
<dbReference type="FunFam" id="3.40.50.2300:FF:000001">
    <property type="entry name" value="DNA-binding response regulator PhoB"/>
    <property type="match status" value="1"/>
</dbReference>
<dbReference type="Proteomes" id="UP000184550">
    <property type="component" value="Unassembled WGS sequence"/>
</dbReference>
<dbReference type="CDD" id="cd00383">
    <property type="entry name" value="trans_reg_C"/>
    <property type="match status" value="1"/>
</dbReference>
<evidence type="ECO:0000256" key="1">
    <source>
        <dbReference type="ARBA" id="ARBA00022553"/>
    </source>
</evidence>
<keyword evidence="5" id="KW-0804">Transcription</keyword>
<evidence type="ECO:0000256" key="5">
    <source>
        <dbReference type="ARBA" id="ARBA00023163"/>
    </source>
</evidence>
<evidence type="ECO:0000259" key="9">
    <source>
        <dbReference type="PROSITE" id="PS51755"/>
    </source>
</evidence>
<dbReference type="PANTHER" id="PTHR48111">
    <property type="entry name" value="REGULATOR OF RPOS"/>
    <property type="match status" value="1"/>
</dbReference>
<reference evidence="10" key="1">
    <citation type="submission" date="2019-10" db="EMBL/GenBank/DDBJ databases">
        <authorList>
            <consortium name="Genoscope - CEA"/>
            <person name="William W."/>
        </authorList>
    </citation>
    <scope>NUCLEOTIDE SEQUENCE [LARGE SCALE GENOMIC DNA]</scope>
    <source>
        <strain evidence="10">BBR_PRJEB10992</strain>
    </source>
</reference>
<dbReference type="PANTHER" id="PTHR48111:SF38">
    <property type="entry name" value="TWO-COMPONENT RESPONSE REGULATOR"/>
    <property type="match status" value="1"/>
</dbReference>
<feature type="DNA-binding region" description="OmpR/PhoB-type" evidence="7">
    <location>
        <begin position="178"/>
        <end position="272"/>
    </location>
</feature>
<evidence type="ECO:0000259" key="8">
    <source>
        <dbReference type="PROSITE" id="PS50110"/>
    </source>
</evidence>
<evidence type="ECO:0000256" key="2">
    <source>
        <dbReference type="ARBA" id="ARBA00023012"/>
    </source>
</evidence>
<name>A0A7Z9DZ13_9CYAN</name>
<dbReference type="GO" id="GO:0000976">
    <property type="term" value="F:transcription cis-regulatory region binding"/>
    <property type="evidence" value="ECO:0007669"/>
    <property type="project" value="TreeGrafter"/>
</dbReference>
<dbReference type="SUPFAM" id="SSF52172">
    <property type="entry name" value="CheY-like"/>
    <property type="match status" value="1"/>
</dbReference>
<feature type="domain" description="OmpR/PhoB-type" evidence="9">
    <location>
        <begin position="178"/>
        <end position="272"/>
    </location>
</feature>
<keyword evidence="3" id="KW-0805">Transcription regulation</keyword>
<dbReference type="GO" id="GO:0006355">
    <property type="term" value="P:regulation of DNA-templated transcription"/>
    <property type="evidence" value="ECO:0007669"/>
    <property type="project" value="InterPro"/>
</dbReference>
<keyword evidence="4 7" id="KW-0238">DNA-binding</keyword>
<keyword evidence="2" id="KW-0902">Two-component regulatory system</keyword>
<organism evidence="10 11">
    <name type="scientific">Planktothrix serta PCC 8927</name>
    <dbReference type="NCBI Taxonomy" id="671068"/>
    <lineage>
        <taxon>Bacteria</taxon>
        <taxon>Bacillati</taxon>
        <taxon>Cyanobacteriota</taxon>
        <taxon>Cyanophyceae</taxon>
        <taxon>Oscillatoriophycideae</taxon>
        <taxon>Oscillatoriales</taxon>
        <taxon>Microcoleaceae</taxon>
        <taxon>Planktothrix</taxon>
    </lineage>
</organism>
<feature type="modified residue" description="4-aspartylphosphate" evidence="6">
    <location>
        <position position="102"/>
    </location>
</feature>
<feature type="domain" description="Response regulatory" evidence="8">
    <location>
        <begin position="53"/>
        <end position="167"/>
    </location>
</feature>
<dbReference type="PROSITE" id="PS51755">
    <property type="entry name" value="OMPR_PHOB"/>
    <property type="match status" value="1"/>
</dbReference>
<comment type="caution">
    <text evidence="10">The sequence shown here is derived from an EMBL/GenBank/DDBJ whole genome shotgun (WGS) entry which is preliminary data.</text>
</comment>
<evidence type="ECO:0000313" key="10">
    <source>
        <dbReference type="EMBL" id="VXD19624.1"/>
    </source>
</evidence>
<dbReference type="AlphaFoldDB" id="A0A7Z9DZ13"/>
<dbReference type="Pfam" id="PF00072">
    <property type="entry name" value="Response_reg"/>
    <property type="match status" value="1"/>
</dbReference>
<dbReference type="Gene3D" id="1.10.10.10">
    <property type="entry name" value="Winged helix-like DNA-binding domain superfamily/Winged helix DNA-binding domain"/>
    <property type="match status" value="1"/>
</dbReference>
<keyword evidence="1 6" id="KW-0597">Phosphoprotein</keyword>
<dbReference type="SMART" id="SM00448">
    <property type="entry name" value="REC"/>
    <property type="match status" value="1"/>
</dbReference>
<dbReference type="EMBL" id="CZCU02000139">
    <property type="protein sequence ID" value="VXD19624.1"/>
    <property type="molecule type" value="Genomic_DNA"/>
</dbReference>
<gene>
    <name evidence="10" type="primary">mprA</name>
    <name evidence="10" type="ORF">PL8927_630105</name>
</gene>
<dbReference type="GO" id="GO:0005829">
    <property type="term" value="C:cytosol"/>
    <property type="evidence" value="ECO:0007669"/>
    <property type="project" value="TreeGrafter"/>
</dbReference>
<dbReference type="InterPro" id="IPR001867">
    <property type="entry name" value="OmpR/PhoB-type_DNA-bd"/>
</dbReference>
<dbReference type="InterPro" id="IPR011006">
    <property type="entry name" value="CheY-like_superfamily"/>
</dbReference>
<dbReference type="Gene3D" id="3.40.50.2300">
    <property type="match status" value="1"/>
</dbReference>
<evidence type="ECO:0000256" key="3">
    <source>
        <dbReference type="ARBA" id="ARBA00023015"/>
    </source>
</evidence>
<evidence type="ECO:0000256" key="7">
    <source>
        <dbReference type="PROSITE-ProRule" id="PRU01091"/>
    </source>
</evidence>
<dbReference type="SMART" id="SM00862">
    <property type="entry name" value="Trans_reg_C"/>
    <property type="match status" value="1"/>
</dbReference>
<dbReference type="InterPro" id="IPR001789">
    <property type="entry name" value="Sig_transdc_resp-reg_receiver"/>
</dbReference>
<dbReference type="PROSITE" id="PS50110">
    <property type="entry name" value="RESPONSE_REGULATORY"/>
    <property type="match status" value="1"/>
</dbReference>
<dbReference type="Pfam" id="PF00486">
    <property type="entry name" value="Trans_reg_C"/>
    <property type="match status" value="1"/>
</dbReference>
<keyword evidence="11" id="KW-1185">Reference proteome</keyword>
<evidence type="ECO:0000313" key="11">
    <source>
        <dbReference type="Proteomes" id="UP000184550"/>
    </source>
</evidence>
<dbReference type="Gene3D" id="6.10.250.690">
    <property type="match status" value="1"/>
</dbReference>
<sequence>MGVRSWDKLLYSILADFNNGETVNSNSVQDLNQFLISFGPTDPLILIGYRMSRILIAEDEPRIAAFLEKGLRANGFTTTLACNGREAVEKALAHEFDLLILDLGLPDQDGFQVLEQLRGQGEQIPIIILTARDDVTDKVAGLEGGADDYVTKPFRFAELLARVRVRLRHHPTSGNKEDKALTVGQVTLDLYTRQACLGETPITLSAKEFQLLETFLRHPGQVLSREQLLDQVWGYDYDPGSNIVDVYVGYLRKKLGSERIETVRGMGYRLVS</sequence>
<evidence type="ECO:0000256" key="4">
    <source>
        <dbReference type="ARBA" id="ARBA00023125"/>
    </source>
</evidence>
<accession>A0A7Z9DZ13</accession>
<dbReference type="GO" id="GO:0000156">
    <property type="term" value="F:phosphorelay response regulator activity"/>
    <property type="evidence" value="ECO:0007669"/>
    <property type="project" value="TreeGrafter"/>
</dbReference>
<dbReference type="InterPro" id="IPR036388">
    <property type="entry name" value="WH-like_DNA-bd_sf"/>
</dbReference>
<proteinExistence type="predicted"/>
<protein>
    <submittedName>
        <fullName evidence="10">Response regulator MprA</fullName>
    </submittedName>
</protein>
<evidence type="ECO:0000256" key="6">
    <source>
        <dbReference type="PROSITE-ProRule" id="PRU00169"/>
    </source>
</evidence>
<dbReference type="GO" id="GO:0032993">
    <property type="term" value="C:protein-DNA complex"/>
    <property type="evidence" value="ECO:0007669"/>
    <property type="project" value="TreeGrafter"/>
</dbReference>
<dbReference type="CDD" id="cd17624">
    <property type="entry name" value="REC_OmpR_PmrA-like"/>
    <property type="match status" value="1"/>
</dbReference>